<evidence type="ECO:0000313" key="6">
    <source>
        <dbReference type="EMBL" id="MDF0591361.1"/>
    </source>
</evidence>
<dbReference type="HAMAP" id="MF_01600">
    <property type="entry name" value="UPF0182"/>
    <property type="match status" value="1"/>
</dbReference>
<comment type="subcellular location">
    <subcellularLocation>
        <location evidence="5">Cell membrane</location>
        <topology evidence="5">Multi-pass membrane protein</topology>
    </subcellularLocation>
</comment>
<evidence type="ECO:0000313" key="7">
    <source>
        <dbReference type="Proteomes" id="UP001220010"/>
    </source>
</evidence>
<keyword evidence="2 5" id="KW-0812">Transmembrane</keyword>
<gene>
    <name evidence="6" type="ORF">P0O15_09345</name>
</gene>
<name>A0ABT5X9H5_9EURY</name>
<feature type="transmembrane region" description="Helical" evidence="5">
    <location>
        <begin position="253"/>
        <end position="274"/>
    </location>
</feature>
<proteinExistence type="inferred from homology"/>
<comment type="caution">
    <text evidence="6">The sequence shown here is derived from an EMBL/GenBank/DDBJ whole genome shotgun (WGS) entry which is preliminary data.</text>
</comment>
<dbReference type="Pfam" id="PF03699">
    <property type="entry name" value="UPF0182"/>
    <property type="match status" value="1"/>
</dbReference>
<keyword evidence="4 5" id="KW-0472">Membrane</keyword>
<keyword evidence="3 5" id="KW-1133">Transmembrane helix</keyword>
<feature type="transmembrane region" description="Helical" evidence="5">
    <location>
        <begin position="226"/>
        <end position="246"/>
    </location>
</feature>
<comment type="similarity">
    <text evidence="5">Belongs to the UPF0182 family.</text>
</comment>
<dbReference type="InterPro" id="IPR005372">
    <property type="entry name" value="UPF0182"/>
</dbReference>
<dbReference type="PANTHER" id="PTHR39344">
    <property type="entry name" value="UPF0182 PROTEIN SLL1060"/>
    <property type="match status" value="1"/>
</dbReference>
<dbReference type="Proteomes" id="UP001220010">
    <property type="component" value="Unassembled WGS sequence"/>
</dbReference>
<feature type="transmembrane region" description="Helical" evidence="5">
    <location>
        <begin position="75"/>
        <end position="95"/>
    </location>
</feature>
<sequence>MRFERWVFLALIFILVFSGQIAYIMTEWRWFATLDYSSVYGTMITTKIAIFLVSAVAFAAVTLANMRLIADRPRYLSWIVILISIFFGITAQYGWERVLLALNAQTFGMTDPLFGNDIGFYVFTLPLIWSLWHAIFAAVMINLAITAGTYVYLHADRLILGPEERDYAEIAKSIPQRALAHVTALLGILALLFSARYLLDRYEILYTGGGVVYGAGYTDVFAKLPFLYVFAAVALVSALLLFAFAAGKRSPKIPLAIAVLVVGAGAVGTIYPMVIQQYSVAPNELTMERPFIAHNINYTRLAYGIDDVVVRDFEVDYNLTAADIRRNPETIENIRIWDWRPLLSTYKQLQEIRLYYEFLDADVDRYVIDGRKRQVMLAAREISTDRLPDQAKTWQNLHLFYTHGYGIAMSPVNTATEEGLPEFFIKNIPPESAVGRIDRPEIYYGEGRKDYVIVNTSVLEFNYPMGDQNVYTTYAGTGGVVLDPVMKVLMAYRHMSPKILLSKELTPESRILIHRNILERARTVAPFLAYDRDPYIVLADGRLFWIIDAYTISDRFPYSEPTGRFNYIRNPVKVVIDAYNGTVDYYVIEDDPIIRAYEAIFPDLFKPIESMPESLQAHIRYPIDLFRVQAGIYQSYHMTDPRTFYNREDAWETPMEIFQGRRQPMDPYYVIMNVPETEVGEEFVLIQPFTPRTRNNMVGWMAAMCDPPNYGKILVYRFPRGQLVFGPMQIEARIDQSTEISEQLTLWDQMGSTVIRGNLLVIPVENSLLYVEPLFLRADIGELPELRRVIVAYGNRLVMEESLEVALGKIFDLAPAAPRTVEQIDRDALAPEELIERAGSYYRSAQEELRAGNWAGYGEEIERLGEVIRALEERSRN</sequence>
<feature type="transmembrane region" description="Helical" evidence="5">
    <location>
        <begin position="38"/>
        <end position="63"/>
    </location>
</feature>
<organism evidence="6 7">
    <name type="scientific">Candidatus Methanocrinis natronophilus</name>
    <dbReference type="NCBI Taxonomy" id="3033396"/>
    <lineage>
        <taxon>Archaea</taxon>
        <taxon>Methanobacteriati</taxon>
        <taxon>Methanobacteriota</taxon>
        <taxon>Stenosarchaea group</taxon>
        <taxon>Methanomicrobia</taxon>
        <taxon>Methanotrichales</taxon>
        <taxon>Methanotrichaceae</taxon>
        <taxon>Methanocrinis</taxon>
    </lineage>
</organism>
<protein>
    <recommendedName>
        <fullName evidence="5">UPF0182 protein P0O15_09345</fullName>
    </recommendedName>
</protein>
<evidence type="ECO:0000256" key="4">
    <source>
        <dbReference type="ARBA" id="ARBA00023136"/>
    </source>
</evidence>
<dbReference type="RefSeq" id="WP_316967095.1">
    <property type="nucleotide sequence ID" value="NZ_JARFPK010000037.1"/>
</dbReference>
<keyword evidence="7" id="KW-1185">Reference proteome</keyword>
<evidence type="ECO:0000256" key="5">
    <source>
        <dbReference type="HAMAP-Rule" id="MF_01600"/>
    </source>
</evidence>
<evidence type="ECO:0000256" key="1">
    <source>
        <dbReference type="ARBA" id="ARBA00022475"/>
    </source>
</evidence>
<feature type="transmembrane region" description="Helical" evidence="5">
    <location>
        <begin position="178"/>
        <end position="199"/>
    </location>
</feature>
<evidence type="ECO:0000256" key="2">
    <source>
        <dbReference type="ARBA" id="ARBA00022692"/>
    </source>
</evidence>
<comment type="caution">
    <text evidence="5">Lacks conserved residue(s) required for the propagation of feature annotation.</text>
</comment>
<dbReference type="EMBL" id="JARFPK010000037">
    <property type="protein sequence ID" value="MDF0591361.1"/>
    <property type="molecule type" value="Genomic_DNA"/>
</dbReference>
<reference evidence="6 7" key="1">
    <citation type="submission" date="2023-03" db="EMBL/GenBank/DDBJ databases">
        <title>WGS of Methanotrichaceae archaeon Mx.</title>
        <authorList>
            <person name="Sorokin D.Y."/>
            <person name="Merkel A.Y."/>
        </authorList>
    </citation>
    <scope>NUCLEOTIDE SEQUENCE [LARGE SCALE GENOMIC DNA]</scope>
    <source>
        <strain evidence="6 7">Mx</strain>
    </source>
</reference>
<accession>A0ABT5X9H5</accession>
<dbReference type="PANTHER" id="PTHR39344:SF1">
    <property type="entry name" value="UPF0182 PROTEIN SLL1060"/>
    <property type="match status" value="1"/>
</dbReference>
<keyword evidence="1 5" id="KW-1003">Cell membrane</keyword>
<evidence type="ECO:0000256" key="3">
    <source>
        <dbReference type="ARBA" id="ARBA00022989"/>
    </source>
</evidence>